<dbReference type="EMBL" id="HBIJ01006785">
    <property type="protein sequence ID" value="CAE0364027.1"/>
    <property type="molecule type" value="Transcribed_RNA"/>
</dbReference>
<feature type="repeat" description="WD" evidence="5">
    <location>
        <begin position="2372"/>
        <end position="2414"/>
    </location>
</feature>
<sequence length="2417" mass="265469">MGQTLGRAPLLPVSRQFANLPCRCIHELWKAFNDVAEGFGLTREEMIEILRVALREFLGYTEKKLENLSRELFSILDDDKNDLADALEFLSCLCIISGMSAREKMVFVFGMYDFDESGVLTVDEMILLLRSTLSGLCKLSEMDSPSEQEAERVAIGAFENAKSIDGSTISVEDFVRYCTNTPEIMSWLDFYLEIAEAKRVPIDQAGDPTSADCLILAENNAICPQRTAAHRIAMDDEIGQCEEISQGIESNIYIRQDTQEQDKKKDSTLQPWRHMVALAPPEKFINDNIDVNAGRPPTQGLELEWIHGLNAQRRNILAYSALGELVYPAGTLGIVLDTANRKQRFVTAHTDIVECLRTYNKGAETIVATGQAGHVPKIVVWACTTSEILTTIRGLHRSAVLYLDFSGCGSRLVTVGAPVSNCVDATASQLVAIYAWEKPQLLFTAALDVTLGGLVLDSRFLGSGHPLDFAVCGQRQLYFFWNEDTQKNQVRYRQEAGLFCNRVCAQPLLCVVGLEIVKIDTNTTNRKIRNVIVTGTASGHLLEWESRTCIQARKVHALAVTALATHSASSDFGLVSGSNDGRIQLWTKAMELGPSLDLKSIGAAMPGGIRGLAWDAARRKIAVITESAELYELILNKDGRTLRSVEDGPLITGHAERRLCALAVHPCDPTIYATVGEDCCVNLWNAEKKRTLRSTKLDTMGRCCAFSSDGAFLCVGLGGVDKLTGERERKDGAFCVLDTETLCMVHEARDSKQPISCIAFSPDGITLACGSEDRILYLYNAKDFASTAKCRGHRGRLMQLDWSYDSKFLQSTDDVGELLYWDADSGEQRPPRFVKDIQWHTSTCVFGWHLQGAWGSESVLSSPHLDELQLVSASRDDELLATMDNFGKIRLWAYPANSSTAVSRSYRAHAAPGGNIRFANDGARLISTGRGDGVIAQWHIVLPEEDENATNSSSRSKGGEKILQSPSSVASTSESIKSIVLHNAGSKLDRSSQLEASIELEKTALFLLEERGDDEDYAPTRPWQRSLVAPSRPPNECLAVPADRLELEWVHGVRSHDIRGQLSYCQASGDLLFPAGNVVVSMNSRERNQRFMNEHAGEVVSVCVHETLPIAASGDLCALPTVVVWDYVTLQPQRVFKGYHKRAVFLLAFSPDEEAKFLVTIGSDDANTAVIFDWRHDWVVARTSTQKSKPLDLLFSRPGRGFGAGECGFILCGDGFVHYWNFNGSNGGASANATTQSVRLGIGKHRKAQPFLCLAWLEQNNLVVGALDGALFRFSGRHLDKVFPRAHAGSINAATSSGGGLATCGSDGFVRLWNSSNLEPRLEIDLRNLGALDACAQAVTWDEKRSRVAVATMSSEIWEFDASDGSNVGGGNGAVLHGHYGGELWGLSVHPTLPQFATCGDDAMLRIWSIFEKRQVRFHTLEMSARACAYSPDGLRLAIGYGAAKSNISLKEASSGATKKQFEGKLAILDLDDFSVLHETRDSHKWITEIKYSPSGELLAVGSADTRIYMYVFDNSMLRLQHMITQHSSAITHLDFSVTNAKMQFLQSNCAGHELCFFEADTGMYIPAASRLKDVKWTSNTCPLSWAAQGTWPAENDGTEVTACDASLKSHAPTLAAADNFGRIRLYRFPVSSSSAKFKENRVHSQHVTKLRWAGGDSHLLSCSAHDKCVLQWRHVVDDAAVEEEDAFIKIGTGSSNLHGFTEEDMGTLSRDVTYAPGQKIEDELEDDAEDDEKFGGAAVKKKNDVSGNATTPKWLLAVVPPSDAVHKAVESSPPKLKLRLVWSHGCQVERSSIVYNALGEAVYPSGKLCVIYSPRSHTQRFYRGHHAGGPVSAIGAAPNGLFLASGDVAKRPRIHVWDGRAGSTAVILKSFHRRSVSSLSFSADSRRLVSVGADSDGSLAVWRSLSGEWYDGLLQAAVHSCDRTVRFACFGVSNTSSIDKFEICSGGDGHVYFWTLCGRELVSSEALWTEQQHHHRHKSVLCGAAVNDRFVTGLSDGQLLVWKGRVCEKSIKAHDDAIESMHAASGEAGFATGSRDGVVKLWSSRFRHIKSFEITEAPVPPLEPRIRSVHLGLAAAANSLSSDSSTKKIVRILVACASSEVYEIAKESGSITLFPGEGHYLNDLWALCVHPSDPDVFATAGDDMTVRVWSVSAKRLLRKAKLDGPLRSIAWSPDGTKLLLGMGGTKSGTRHPKDGVFLLLDATTLRVTHEARDSRYWFRVASFSPDGTKFAFGSTDHKIYLYDTHSTNLIQKSASHNAYITHIDFSTDSKFIQSDAADFEHLYHETSDGSQIRLPSQLKDIQWHTWSCIYGWPVQGCWPSLSGEKHRDPRIKITAVSRNPRQSLLAAGDDAGEVRLFRYPSLQNQLSVKCSHSHASELASLDFTCDGSHLISIGKHDRTIAIWQVEEEEEEEEGKV</sequence>
<accession>A0A7S3JVR1</accession>
<dbReference type="InterPro" id="IPR055439">
    <property type="entry name" value="Beta-prop_EML_1st"/>
</dbReference>
<dbReference type="SUPFAM" id="SSF50998">
    <property type="entry name" value="Quinoprotein alcohol dehydrogenase-like"/>
    <property type="match status" value="1"/>
</dbReference>
<evidence type="ECO:0000256" key="2">
    <source>
        <dbReference type="ARBA" id="ARBA00022574"/>
    </source>
</evidence>
<dbReference type="InterPro" id="IPR001680">
    <property type="entry name" value="WD40_rpt"/>
</dbReference>
<dbReference type="InterPro" id="IPR011992">
    <property type="entry name" value="EF-hand-dom_pair"/>
</dbReference>
<dbReference type="InterPro" id="IPR050630">
    <property type="entry name" value="WD_repeat_EMAP"/>
</dbReference>
<dbReference type="SUPFAM" id="SSF117289">
    <property type="entry name" value="Nucleoporin domain"/>
    <property type="match status" value="1"/>
</dbReference>
<dbReference type="Gene3D" id="2.130.10.10">
    <property type="entry name" value="YVTN repeat-like/Quinoprotein amine dehydrogenase"/>
    <property type="match status" value="6"/>
</dbReference>
<name>A0A7S3JVR1_9STRA</name>
<evidence type="ECO:0000256" key="6">
    <source>
        <dbReference type="SAM" id="MobiDB-lite"/>
    </source>
</evidence>
<dbReference type="Gene3D" id="1.10.238.10">
    <property type="entry name" value="EF-hand"/>
    <property type="match status" value="1"/>
</dbReference>
<dbReference type="InterPro" id="IPR015943">
    <property type="entry name" value="WD40/YVTN_repeat-like_dom_sf"/>
</dbReference>
<keyword evidence="3" id="KW-0677">Repeat</keyword>
<dbReference type="SUPFAM" id="SSF50969">
    <property type="entry name" value="YVTN repeat-like/Quinoprotein amine dehydrogenase"/>
    <property type="match status" value="1"/>
</dbReference>
<dbReference type="Pfam" id="PF23414">
    <property type="entry name" value="Beta-prop_EML_2"/>
    <property type="match status" value="3"/>
</dbReference>
<feature type="repeat" description="WD" evidence="5">
    <location>
        <begin position="2134"/>
        <end position="2160"/>
    </location>
</feature>
<dbReference type="SMART" id="SM00320">
    <property type="entry name" value="WD40"/>
    <property type="match status" value="23"/>
</dbReference>
<dbReference type="PROSITE" id="PS50222">
    <property type="entry name" value="EF_HAND_2"/>
    <property type="match status" value="1"/>
</dbReference>
<feature type="region of interest" description="Disordered" evidence="6">
    <location>
        <begin position="946"/>
        <end position="969"/>
    </location>
</feature>
<comment type="similarity">
    <text evidence="1">Belongs to the WD repeat EMAP family.</text>
</comment>
<dbReference type="InterPro" id="IPR002048">
    <property type="entry name" value="EF_hand_dom"/>
</dbReference>
<dbReference type="PANTHER" id="PTHR13720">
    <property type="entry name" value="WD-40 REPEAT PROTEIN"/>
    <property type="match status" value="1"/>
</dbReference>
<feature type="domain" description="EF-hand" evidence="7">
    <location>
        <begin position="100"/>
        <end position="135"/>
    </location>
</feature>
<dbReference type="InterPro" id="IPR005108">
    <property type="entry name" value="HELP"/>
</dbReference>
<dbReference type="Pfam" id="PF03451">
    <property type="entry name" value="HELP"/>
    <property type="match status" value="1"/>
</dbReference>
<evidence type="ECO:0000259" key="7">
    <source>
        <dbReference type="PROSITE" id="PS50222"/>
    </source>
</evidence>
<evidence type="ECO:0000256" key="1">
    <source>
        <dbReference type="ARBA" id="ARBA00006489"/>
    </source>
</evidence>
<dbReference type="Pfam" id="PF00400">
    <property type="entry name" value="WD40"/>
    <property type="match status" value="1"/>
</dbReference>
<keyword evidence="2 5" id="KW-0853">WD repeat</keyword>
<dbReference type="GO" id="GO:0005509">
    <property type="term" value="F:calcium ion binding"/>
    <property type="evidence" value="ECO:0007669"/>
    <property type="project" value="InterPro"/>
</dbReference>
<dbReference type="PANTHER" id="PTHR13720:SF33">
    <property type="entry name" value="HELP DOMAIN-CONTAINING PROTEIN"/>
    <property type="match status" value="1"/>
</dbReference>
<proteinExistence type="inferred from homology"/>
<evidence type="ECO:0000256" key="3">
    <source>
        <dbReference type="ARBA" id="ARBA00022737"/>
    </source>
</evidence>
<dbReference type="SUPFAM" id="SSF50978">
    <property type="entry name" value="WD40 repeat-like"/>
    <property type="match status" value="3"/>
</dbReference>
<dbReference type="GO" id="GO:0008017">
    <property type="term" value="F:microtubule binding"/>
    <property type="evidence" value="ECO:0007669"/>
    <property type="project" value="TreeGrafter"/>
</dbReference>
<dbReference type="SUPFAM" id="SSF47473">
    <property type="entry name" value="EF-hand"/>
    <property type="match status" value="1"/>
</dbReference>
<dbReference type="Pfam" id="PF23409">
    <property type="entry name" value="Beta-prop_EML"/>
    <property type="match status" value="2"/>
</dbReference>
<dbReference type="InterPro" id="IPR036322">
    <property type="entry name" value="WD40_repeat_dom_sf"/>
</dbReference>
<dbReference type="PROSITE" id="PS50294">
    <property type="entry name" value="WD_REPEATS_REGION"/>
    <property type="match status" value="1"/>
</dbReference>
<dbReference type="PROSITE" id="PS00018">
    <property type="entry name" value="EF_HAND_1"/>
    <property type="match status" value="1"/>
</dbReference>
<gene>
    <name evidence="8" type="ORF">ALAG00032_LOCUS4768</name>
</gene>
<dbReference type="InterPro" id="IPR011047">
    <property type="entry name" value="Quinoprotein_ADH-like_sf"/>
</dbReference>
<evidence type="ECO:0000256" key="4">
    <source>
        <dbReference type="ARBA" id="ARBA00022837"/>
    </source>
</evidence>
<organism evidence="8">
    <name type="scientific">Aureoumbra lagunensis</name>
    <dbReference type="NCBI Taxonomy" id="44058"/>
    <lineage>
        <taxon>Eukaryota</taxon>
        <taxon>Sar</taxon>
        <taxon>Stramenopiles</taxon>
        <taxon>Ochrophyta</taxon>
        <taxon>Pelagophyceae</taxon>
        <taxon>Pelagomonadales</taxon>
        <taxon>Aureoumbra</taxon>
    </lineage>
</organism>
<dbReference type="InterPro" id="IPR055442">
    <property type="entry name" value="Beta-prop_EML-like_2nd"/>
</dbReference>
<dbReference type="InterPro" id="IPR018247">
    <property type="entry name" value="EF_Hand_1_Ca_BS"/>
</dbReference>
<evidence type="ECO:0000313" key="8">
    <source>
        <dbReference type="EMBL" id="CAE0364027.1"/>
    </source>
</evidence>
<feature type="repeat" description="WD" evidence="5">
    <location>
        <begin position="2012"/>
        <end position="2044"/>
    </location>
</feature>
<dbReference type="PROSITE" id="PS50082">
    <property type="entry name" value="WD_REPEATS_2"/>
    <property type="match status" value="3"/>
</dbReference>
<reference evidence="8" key="1">
    <citation type="submission" date="2021-01" db="EMBL/GenBank/DDBJ databases">
        <authorList>
            <person name="Corre E."/>
            <person name="Pelletier E."/>
            <person name="Niang G."/>
            <person name="Scheremetjew M."/>
            <person name="Finn R."/>
            <person name="Kale V."/>
            <person name="Holt S."/>
            <person name="Cochrane G."/>
            <person name="Meng A."/>
            <person name="Brown T."/>
            <person name="Cohen L."/>
        </authorList>
    </citation>
    <scope>NUCLEOTIDE SEQUENCE</scope>
    <source>
        <strain evidence="8">CCMP1510</strain>
    </source>
</reference>
<evidence type="ECO:0000256" key="5">
    <source>
        <dbReference type="PROSITE-ProRule" id="PRU00221"/>
    </source>
</evidence>
<keyword evidence="4" id="KW-0106">Calcium</keyword>
<protein>
    <recommendedName>
        <fullName evidence="7">EF-hand domain-containing protein</fullName>
    </recommendedName>
</protein>
<dbReference type="InterPro" id="IPR011044">
    <property type="entry name" value="Quino_amine_DH_bsu"/>
</dbReference>